<dbReference type="InterPro" id="IPR002524">
    <property type="entry name" value="Cation_efflux"/>
</dbReference>
<evidence type="ECO:0000256" key="7">
    <source>
        <dbReference type="ARBA" id="ARBA00023065"/>
    </source>
</evidence>
<dbReference type="AlphaFoldDB" id="G8R1V6"/>
<dbReference type="HOGENOM" id="CLU_013430_0_0_10"/>
<keyword evidence="6 9" id="KW-1133">Transmembrane helix</keyword>
<keyword evidence="8 9" id="KW-0472">Membrane</keyword>
<gene>
    <name evidence="12" type="ordered locus">Oweho_2949</name>
</gene>
<evidence type="ECO:0000256" key="5">
    <source>
        <dbReference type="ARBA" id="ARBA00022906"/>
    </source>
</evidence>
<keyword evidence="3" id="KW-0813">Transport</keyword>
<dbReference type="OrthoDB" id="9809646at2"/>
<dbReference type="InterPro" id="IPR036837">
    <property type="entry name" value="Cation_efflux_CTD_sf"/>
</dbReference>
<dbReference type="STRING" id="926562.Oweho_2949"/>
<feature type="transmembrane region" description="Helical" evidence="9">
    <location>
        <begin position="172"/>
        <end position="190"/>
    </location>
</feature>
<dbReference type="Pfam" id="PF16916">
    <property type="entry name" value="ZT_dimer"/>
    <property type="match status" value="1"/>
</dbReference>
<feature type="domain" description="Cation efflux protein transmembrane" evidence="10">
    <location>
        <begin position="14"/>
        <end position="199"/>
    </location>
</feature>
<reference evidence="12 13" key="1">
    <citation type="journal article" date="2012" name="Stand. Genomic Sci.">
        <title>Genome sequence of the orange-pigmented seawater bacterium Owenweeksia hongkongensis type strain (UST20020801(T)).</title>
        <authorList>
            <person name="Riedel T."/>
            <person name="Held B."/>
            <person name="Nolan M."/>
            <person name="Lucas S."/>
            <person name="Lapidus A."/>
            <person name="Tice H."/>
            <person name="Del Rio T.G."/>
            <person name="Cheng J.F."/>
            <person name="Han C."/>
            <person name="Tapia R."/>
            <person name="Goodwin L.A."/>
            <person name="Pitluck S."/>
            <person name="Liolios K."/>
            <person name="Mavromatis K."/>
            <person name="Pagani I."/>
            <person name="Ivanova N."/>
            <person name="Mikhailova N."/>
            <person name="Pati A."/>
            <person name="Chen A."/>
            <person name="Palaniappan K."/>
            <person name="Rohde M."/>
            <person name="Tindall B.J."/>
            <person name="Detter J.C."/>
            <person name="Goker M."/>
            <person name="Woyke T."/>
            <person name="Bristow J."/>
            <person name="Eisen J.A."/>
            <person name="Markowitz V."/>
            <person name="Hugenholtz P."/>
            <person name="Klenk H.P."/>
            <person name="Kyrpides N.C."/>
        </authorList>
    </citation>
    <scope>NUCLEOTIDE SEQUENCE</scope>
    <source>
        <strain evidence="13">DSM 17368 / JCM 12287 / NRRL B-23963</strain>
    </source>
</reference>
<dbReference type="KEGG" id="oho:Oweho_2949"/>
<feature type="transmembrane region" description="Helical" evidence="9">
    <location>
        <begin position="143"/>
        <end position="166"/>
    </location>
</feature>
<dbReference type="NCBIfam" id="TIGR01297">
    <property type="entry name" value="CDF"/>
    <property type="match status" value="1"/>
</dbReference>
<dbReference type="Gene3D" id="1.20.1510.10">
    <property type="entry name" value="Cation efflux protein transmembrane domain"/>
    <property type="match status" value="1"/>
</dbReference>
<dbReference type="InterPro" id="IPR027470">
    <property type="entry name" value="Cation_efflux_CTD"/>
</dbReference>
<dbReference type="SUPFAM" id="SSF160240">
    <property type="entry name" value="Cation efflux protein cytoplasmic domain-like"/>
    <property type="match status" value="1"/>
</dbReference>
<keyword evidence="7" id="KW-0406">Ion transport</keyword>
<dbReference type="PATRIC" id="fig|926562.3.peg.2963"/>
<evidence type="ECO:0000313" key="13">
    <source>
        <dbReference type="Proteomes" id="UP000005631"/>
    </source>
</evidence>
<comment type="similarity">
    <text evidence="2">Belongs to the cation diffusion facilitator (CDF) transporter (TC 2.A.4) family. SLC30A subfamily.</text>
</comment>
<evidence type="ECO:0000259" key="10">
    <source>
        <dbReference type="Pfam" id="PF01545"/>
    </source>
</evidence>
<evidence type="ECO:0000256" key="4">
    <source>
        <dbReference type="ARBA" id="ARBA00022692"/>
    </source>
</evidence>
<dbReference type="EMBL" id="CP003156">
    <property type="protein sequence ID" value="AEV33906.1"/>
    <property type="molecule type" value="Genomic_DNA"/>
</dbReference>
<dbReference type="GO" id="GO:0005385">
    <property type="term" value="F:zinc ion transmembrane transporter activity"/>
    <property type="evidence" value="ECO:0007669"/>
    <property type="project" value="TreeGrafter"/>
</dbReference>
<proteinExistence type="inferred from homology"/>
<evidence type="ECO:0000259" key="11">
    <source>
        <dbReference type="Pfam" id="PF16916"/>
    </source>
</evidence>
<evidence type="ECO:0000313" key="12">
    <source>
        <dbReference type="EMBL" id="AEV33906.1"/>
    </source>
</evidence>
<evidence type="ECO:0000256" key="2">
    <source>
        <dbReference type="ARBA" id="ARBA00008873"/>
    </source>
</evidence>
<dbReference type="SUPFAM" id="SSF161111">
    <property type="entry name" value="Cation efflux protein transmembrane domain-like"/>
    <property type="match status" value="1"/>
</dbReference>
<sequence length="289" mass="32305">MAHHHDHGTKNLGLAFFLNLTFTIVEIIGGLLTNSVAILSDALHDLGDSLSLGISWYLGKKSGKAANHKFTFGYQRLSLLGALINSIVLIVGSVFVVIEAIKRLAEPQMPDAQGMLYFAIAGVAVNGFAAYKVSSGKSLNEKVISWHLLEDVLGWAAVLVVSIILMFWDVPWLDPALSIAITIFILYNVVKRLRETLFVFLQGKPEGVDLDEIEKKILATPHVASMHHTHLWSLDGEHHVFTTHLKLKNISQLKDIKQLKMDIKEMLKSEYDFSHYTIETELEDEDCNM</sequence>
<evidence type="ECO:0000256" key="6">
    <source>
        <dbReference type="ARBA" id="ARBA00022989"/>
    </source>
</evidence>
<organism evidence="12 13">
    <name type="scientific">Owenweeksia hongkongensis (strain DSM 17368 / CIP 108786 / JCM 12287 / NRRL B-23963 / UST20020801)</name>
    <dbReference type="NCBI Taxonomy" id="926562"/>
    <lineage>
        <taxon>Bacteria</taxon>
        <taxon>Pseudomonadati</taxon>
        <taxon>Bacteroidota</taxon>
        <taxon>Flavobacteriia</taxon>
        <taxon>Flavobacteriales</taxon>
        <taxon>Owenweeksiaceae</taxon>
        <taxon>Owenweeksia</taxon>
    </lineage>
</organism>
<protein>
    <submittedName>
        <fullName evidence="12">Cation diffusion facilitator family transporter</fullName>
    </submittedName>
</protein>
<feature type="domain" description="Cation efflux protein cytoplasmic" evidence="11">
    <location>
        <begin position="205"/>
        <end position="281"/>
    </location>
</feature>
<dbReference type="eggNOG" id="COG1230">
    <property type="taxonomic scope" value="Bacteria"/>
</dbReference>
<name>G8R1V6_OWEHD</name>
<dbReference type="RefSeq" id="WP_014203255.1">
    <property type="nucleotide sequence ID" value="NC_016599.1"/>
</dbReference>
<keyword evidence="4 9" id="KW-0812">Transmembrane</keyword>
<accession>G8R1V6</accession>
<dbReference type="Proteomes" id="UP000005631">
    <property type="component" value="Chromosome"/>
</dbReference>
<keyword evidence="13" id="KW-1185">Reference proteome</keyword>
<evidence type="ECO:0000256" key="1">
    <source>
        <dbReference type="ARBA" id="ARBA00004141"/>
    </source>
</evidence>
<dbReference type="PANTHER" id="PTHR11562:SF17">
    <property type="entry name" value="RE54080P-RELATED"/>
    <property type="match status" value="1"/>
</dbReference>
<feature type="transmembrane region" description="Helical" evidence="9">
    <location>
        <begin position="113"/>
        <end position="131"/>
    </location>
</feature>
<dbReference type="InterPro" id="IPR050681">
    <property type="entry name" value="CDF/SLC30A"/>
</dbReference>
<dbReference type="InterPro" id="IPR058533">
    <property type="entry name" value="Cation_efflux_TM"/>
</dbReference>
<keyword evidence="5" id="KW-0864">Zinc transport</keyword>
<evidence type="ECO:0000256" key="3">
    <source>
        <dbReference type="ARBA" id="ARBA00022448"/>
    </source>
</evidence>
<dbReference type="InterPro" id="IPR027469">
    <property type="entry name" value="Cation_efflux_TMD_sf"/>
</dbReference>
<evidence type="ECO:0000256" key="9">
    <source>
        <dbReference type="SAM" id="Phobius"/>
    </source>
</evidence>
<keyword evidence="5" id="KW-0862">Zinc</keyword>
<comment type="subcellular location">
    <subcellularLocation>
        <location evidence="1">Membrane</location>
        <topology evidence="1">Multi-pass membrane protein</topology>
    </subcellularLocation>
</comment>
<dbReference type="PANTHER" id="PTHR11562">
    <property type="entry name" value="CATION EFFLUX PROTEIN/ ZINC TRANSPORTER"/>
    <property type="match status" value="1"/>
</dbReference>
<dbReference type="Pfam" id="PF01545">
    <property type="entry name" value="Cation_efflux"/>
    <property type="match status" value="1"/>
</dbReference>
<dbReference type="GO" id="GO:0005886">
    <property type="term" value="C:plasma membrane"/>
    <property type="evidence" value="ECO:0007669"/>
    <property type="project" value="TreeGrafter"/>
</dbReference>
<feature type="transmembrane region" description="Helical" evidence="9">
    <location>
        <begin position="79"/>
        <end position="101"/>
    </location>
</feature>
<evidence type="ECO:0000256" key="8">
    <source>
        <dbReference type="ARBA" id="ARBA00023136"/>
    </source>
</evidence>
<feature type="transmembrane region" description="Helical" evidence="9">
    <location>
        <begin position="12"/>
        <end position="32"/>
    </location>
</feature>